<evidence type="ECO:0000313" key="1">
    <source>
        <dbReference type="EMBL" id="GHO45898.1"/>
    </source>
</evidence>
<comment type="caution">
    <text evidence="1">The sequence shown here is derived from an EMBL/GenBank/DDBJ whole genome shotgun (WGS) entry which is preliminary data.</text>
</comment>
<keyword evidence="2" id="KW-1185">Reference proteome</keyword>
<accession>A0A8J3MTS3</accession>
<reference evidence="1" key="1">
    <citation type="submission" date="2020-10" db="EMBL/GenBank/DDBJ databases">
        <title>Taxonomic study of unclassified bacteria belonging to the class Ktedonobacteria.</title>
        <authorList>
            <person name="Yabe S."/>
            <person name="Wang C.M."/>
            <person name="Zheng Y."/>
            <person name="Sakai Y."/>
            <person name="Cavaletti L."/>
            <person name="Monciardini P."/>
            <person name="Donadio S."/>
        </authorList>
    </citation>
    <scope>NUCLEOTIDE SEQUENCE</scope>
    <source>
        <strain evidence="1">SOSP1-1</strain>
    </source>
</reference>
<proteinExistence type="predicted"/>
<dbReference type="InterPro" id="IPR012550">
    <property type="entry name" value="DUF1706"/>
</dbReference>
<dbReference type="Proteomes" id="UP000612362">
    <property type="component" value="Unassembled WGS sequence"/>
</dbReference>
<dbReference type="InterPro" id="IPR034660">
    <property type="entry name" value="DinB/YfiT-like"/>
</dbReference>
<name>A0A8J3MTS3_9CHLR</name>
<dbReference type="SUPFAM" id="SSF109854">
    <property type="entry name" value="DinB/YfiT-like putative metalloenzymes"/>
    <property type="match status" value="1"/>
</dbReference>
<evidence type="ECO:0008006" key="3">
    <source>
        <dbReference type="Google" id="ProtNLM"/>
    </source>
</evidence>
<gene>
    <name evidence="1" type="ORF">KSX_40610</name>
</gene>
<protein>
    <recommendedName>
        <fullName evidence="3">ClbS/DfsB family four-helix bundle protein</fullName>
    </recommendedName>
</protein>
<dbReference type="AlphaFoldDB" id="A0A8J3MTS3"/>
<dbReference type="Gene3D" id="1.20.120.450">
    <property type="entry name" value="dinb family like domain"/>
    <property type="match status" value="1"/>
</dbReference>
<organism evidence="1 2">
    <name type="scientific">Ktedonospora formicarum</name>
    <dbReference type="NCBI Taxonomy" id="2778364"/>
    <lineage>
        <taxon>Bacteria</taxon>
        <taxon>Bacillati</taxon>
        <taxon>Chloroflexota</taxon>
        <taxon>Ktedonobacteria</taxon>
        <taxon>Ktedonobacterales</taxon>
        <taxon>Ktedonobacteraceae</taxon>
        <taxon>Ktedonospora</taxon>
    </lineage>
</organism>
<dbReference type="Pfam" id="PF08020">
    <property type="entry name" value="DUF1706"/>
    <property type="match status" value="1"/>
</dbReference>
<sequence>MTDQKSKAELLEMRRALYANFDALIAGLSEQQLQMPGVSGDWSVKDHIAHLTFWERLNLLEMLKSIDQGTNWIDSGLESTEEVRDKTNQQIYLQNKDRSLAEVLSEFQVTHQQVIEYLEKLGEEELKTPYKWLEGYTIITWLSEPNGHYQEHEQFIRDWLTKQSNTKK</sequence>
<dbReference type="EMBL" id="BNJF01000002">
    <property type="protein sequence ID" value="GHO45898.1"/>
    <property type="molecule type" value="Genomic_DNA"/>
</dbReference>
<evidence type="ECO:0000313" key="2">
    <source>
        <dbReference type="Proteomes" id="UP000612362"/>
    </source>
</evidence>